<organism evidence="5 6">
    <name type="scientific">Olea europaea subsp. europaea</name>
    <dbReference type="NCBI Taxonomy" id="158383"/>
    <lineage>
        <taxon>Eukaryota</taxon>
        <taxon>Viridiplantae</taxon>
        <taxon>Streptophyta</taxon>
        <taxon>Embryophyta</taxon>
        <taxon>Tracheophyta</taxon>
        <taxon>Spermatophyta</taxon>
        <taxon>Magnoliopsida</taxon>
        <taxon>eudicotyledons</taxon>
        <taxon>Gunneridae</taxon>
        <taxon>Pentapetalae</taxon>
        <taxon>asterids</taxon>
        <taxon>lamiids</taxon>
        <taxon>Lamiales</taxon>
        <taxon>Oleaceae</taxon>
        <taxon>Oleeae</taxon>
        <taxon>Olea</taxon>
    </lineage>
</organism>
<keyword evidence="3" id="KW-0949">S-adenosyl-L-methionine</keyword>
<dbReference type="EMBL" id="CACTIH010006169">
    <property type="protein sequence ID" value="CAA3004326.1"/>
    <property type="molecule type" value="Genomic_DNA"/>
</dbReference>
<dbReference type="GO" id="GO:0008175">
    <property type="term" value="F:tRNA methyltransferase activity"/>
    <property type="evidence" value="ECO:0007669"/>
    <property type="project" value="TreeGrafter"/>
</dbReference>
<dbReference type="GO" id="GO:0005737">
    <property type="term" value="C:cytoplasm"/>
    <property type="evidence" value="ECO:0007669"/>
    <property type="project" value="TreeGrafter"/>
</dbReference>
<gene>
    <name evidence="5" type="ORF">OLEA9_A089498</name>
</gene>
<dbReference type="Gramene" id="OE9A089498T1">
    <property type="protein sequence ID" value="OE9A089498C1"/>
    <property type="gene ID" value="OE9A089498"/>
</dbReference>
<evidence type="ECO:0000256" key="3">
    <source>
        <dbReference type="ARBA" id="ARBA00022691"/>
    </source>
</evidence>
<keyword evidence="2" id="KW-0808">Transferase</keyword>
<evidence type="ECO:0000313" key="5">
    <source>
        <dbReference type="EMBL" id="CAA3004326.1"/>
    </source>
</evidence>
<dbReference type="GO" id="GO:0002181">
    <property type="term" value="P:cytoplasmic translation"/>
    <property type="evidence" value="ECO:0007669"/>
    <property type="project" value="TreeGrafter"/>
</dbReference>
<dbReference type="SUPFAM" id="SSF53335">
    <property type="entry name" value="S-adenosyl-L-methionine-dependent methyltransferases"/>
    <property type="match status" value="1"/>
</dbReference>
<evidence type="ECO:0000313" key="6">
    <source>
        <dbReference type="Proteomes" id="UP000594638"/>
    </source>
</evidence>
<dbReference type="Proteomes" id="UP000594638">
    <property type="component" value="Unassembled WGS sequence"/>
</dbReference>
<dbReference type="PANTHER" id="PTHR10920:SF12">
    <property type="entry name" value="TRNA (CYTIDINE(32)_GUANOSINE(34)-2'-O)-METHYLTRANSFERASE-RELATED"/>
    <property type="match status" value="1"/>
</dbReference>
<protein>
    <submittedName>
        <fullName evidence="5">Methyltransferase</fullName>
    </submittedName>
</protein>
<dbReference type="InterPro" id="IPR002877">
    <property type="entry name" value="RNA_MeTrfase_FtsJ_dom"/>
</dbReference>
<name>A0A8S0TJ01_OLEEU</name>
<accession>A0A8S0TJ01</accession>
<dbReference type="InterPro" id="IPR029063">
    <property type="entry name" value="SAM-dependent_MTases_sf"/>
</dbReference>
<evidence type="ECO:0000256" key="2">
    <source>
        <dbReference type="ARBA" id="ARBA00022679"/>
    </source>
</evidence>
<proteinExistence type="predicted"/>
<feature type="domain" description="Ribosomal RNA methyltransferase FtsJ" evidence="4">
    <location>
        <begin position="100"/>
        <end position="270"/>
    </location>
</feature>
<keyword evidence="6" id="KW-1185">Reference proteome</keyword>
<dbReference type="AlphaFoldDB" id="A0A8S0TJ01"/>
<dbReference type="InterPro" id="IPR050082">
    <property type="entry name" value="RNA_methyltr_RlmE"/>
</dbReference>
<evidence type="ECO:0000256" key="1">
    <source>
        <dbReference type="ARBA" id="ARBA00022603"/>
    </source>
</evidence>
<keyword evidence="1 5" id="KW-0489">Methyltransferase</keyword>
<dbReference type="Pfam" id="PF01728">
    <property type="entry name" value="FtsJ"/>
    <property type="match status" value="1"/>
</dbReference>
<evidence type="ECO:0000259" key="4">
    <source>
        <dbReference type="Pfam" id="PF01728"/>
    </source>
</evidence>
<dbReference type="PANTHER" id="PTHR10920">
    <property type="entry name" value="RIBOSOMAL RNA METHYLTRANSFERASE"/>
    <property type="match status" value="1"/>
</dbReference>
<dbReference type="GO" id="GO:0030488">
    <property type="term" value="P:tRNA methylation"/>
    <property type="evidence" value="ECO:0007669"/>
    <property type="project" value="TreeGrafter"/>
</dbReference>
<sequence>MNKKKVANKAIDCVTFIEELLSLRFDDNNTNDDGDKNKNAIMPMLYSIDLLKQVDNAKERYGYLRRRIFGDESRHFKQWIESLLGVVDFISRFDDERWLYASRAWLKLDDICQQFPRLNLTTGVVVDLAADPGSFSEYVGKHFKNVERIIAVSLHGMTRLSNCRNVQCLLCDLQNTDATTNTIISNMNEREIVSLVLADGALDSTNSDGGENDAYSTEMYNFSLIQSEICVALSLLARSKSGGDFLLKTFGVKQTPTVQAIAQCATHFRRTLPTKLLSSQ</sequence>
<dbReference type="Gene3D" id="3.40.50.150">
    <property type="entry name" value="Vaccinia Virus protein VP39"/>
    <property type="match status" value="1"/>
</dbReference>
<reference evidence="5 6" key="1">
    <citation type="submission" date="2019-12" db="EMBL/GenBank/DDBJ databases">
        <authorList>
            <person name="Alioto T."/>
            <person name="Alioto T."/>
            <person name="Gomez Garrido J."/>
        </authorList>
    </citation>
    <scope>NUCLEOTIDE SEQUENCE [LARGE SCALE GENOMIC DNA]</scope>
</reference>
<comment type="caution">
    <text evidence="5">The sequence shown here is derived from an EMBL/GenBank/DDBJ whole genome shotgun (WGS) entry which is preliminary data.</text>
</comment>